<evidence type="ECO:0000256" key="3">
    <source>
        <dbReference type="ARBA" id="ARBA00022448"/>
    </source>
</evidence>
<dbReference type="GO" id="GO:1902600">
    <property type="term" value="P:proton transmembrane transport"/>
    <property type="evidence" value="ECO:0007669"/>
    <property type="project" value="InterPro"/>
</dbReference>
<protein>
    <recommendedName>
        <fullName evidence="8">Cation/H+ exchanger transmembrane domain-containing protein</fullName>
    </recommendedName>
</protein>
<evidence type="ECO:0000313" key="12">
    <source>
        <dbReference type="Proteomes" id="UP001321249"/>
    </source>
</evidence>
<keyword evidence="6 7" id="KW-0472">Membrane</keyword>
<dbReference type="Proteomes" id="UP001219901">
    <property type="component" value="Chromosome"/>
</dbReference>
<organism evidence="10 11">
    <name type="scientific">Candidatus Lucifugimonas marina</name>
    <dbReference type="NCBI Taxonomy" id="3038979"/>
    <lineage>
        <taxon>Bacteria</taxon>
        <taxon>Bacillati</taxon>
        <taxon>Chloroflexota</taxon>
        <taxon>Dehalococcoidia</taxon>
        <taxon>SAR202 cluster</taxon>
        <taxon>Candidatus Lucifugimonadales</taxon>
        <taxon>Candidatus Lucifugimonadaceae</taxon>
        <taxon>Candidatus Lucifugimonas</taxon>
    </lineage>
</organism>
<feature type="transmembrane region" description="Helical" evidence="7">
    <location>
        <begin position="119"/>
        <end position="138"/>
    </location>
</feature>
<evidence type="ECO:0000313" key="10">
    <source>
        <dbReference type="EMBL" id="WFG40346.1"/>
    </source>
</evidence>
<feature type="transmembrane region" description="Helical" evidence="7">
    <location>
        <begin position="544"/>
        <end position="567"/>
    </location>
</feature>
<reference evidence="11 12" key="1">
    <citation type="submission" date="2019-11" db="EMBL/GenBank/DDBJ databases">
        <authorList>
            <person name="Cho J.-C."/>
        </authorList>
    </citation>
    <scope>NUCLEOTIDE SEQUENCE [LARGE SCALE GENOMIC DNA]</scope>
    <source>
        <strain evidence="10 11">JH1073</strain>
        <strain evidence="9 12">JH702</strain>
    </source>
</reference>
<feature type="transmembrane region" description="Helical" evidence="7">
    <location>
        <begin position="464"/>
        <end position="488"/>
    </location>
</feature>
<evidence type="ECO:0000256" key="6">
    <source>
        <dbReference type="ARBA" id="ARBA00023136"/>
    </source>
</evidence>
<gene>
    <name evidence="9" type="ORF">GKO46_09300</name>
    <name evidence="10" type="ORF">GKO48_12240</name>
</gene>
<accession>A0AAJ5ZI14</accession>
<feature type="transmembrane region" description="Helical" evidence="7">
    <location>
        <begin position="186"/>
        <end position="209"/>
    </location>
</feature>
<feature type="transmembrane region" description="Helical" evidence="7">
    <location>
        <begin position="86"/>
        <end position="107"/>
    </location>
</feature>
<dbReference type="EMBL" id="CP046147">
    <property type="protein sequence ID" value="WFG40346.1"/>
    <property type="molecule type" value="Genomic_DNA"/>
</dbReference>
<evidence type="ECO:0000256" key="5">
    <source>
        <dbReference type="ARBA" id="ARBA00022989"/>
    </source>
</evidence>
<evidence type="ECO:0000256" key="7">
    <source>
        <dbReference type="SAM" id="Phobius"/>
    </source>
</evidence>
<dbReference type="InterPro" id="IPR038770">
    <property type="entry name" value="Na+/solute_symporter_sf"/>
</dbReference>
<feature type="transmembrane region" description="Helical" evidence="7">
    <location>
        <begin position="266"/>
        <end position="286"/>
    </location>
</feature>
<feature type="transmembrane region" description="Helical" evidence="7">
    <location>
        <begin position="371"/>
        <end position="391"/>
    </location>
</feature>
<keyword evidence="5 7" id="KW-1133">Transmembrane helix</keyword>
<dbReference type="GO" id="GO:0016020">
    <property type="term" value="C:membrane"/>
    <property type="evidence" value="ECO:0007669"/>
    <property type="project" value="UniProtKB-SubCell"/>
</dbReference>
<dbReference type="GO" id="GO:0015297">
    <property type="term" value="F:antiporter activity"/>
    <property type="evidence" value="ECO:0007669"/>
    <property type="project" value="InterPro"/>
</dbReference>
<feature type="transmembrane region" description="Helical" evidence="7">
    <location>
        <begin position="298"/>
        <end position="319"/>
    </location>
</feature>
<reference evidence="10" key="2">
    <citation type="journal article" date="2023" name="Nat. Commun.">
        <title>Cultivation of marine bacteria of the SAR202 clade.</title>
        <authorList>
            <person name="Lim Y."/>
            <person name="Seo J.H."/>
            <person name="Giovannoni S.J."/>
            <person name="Kang I."/>
            <person name="Cho J.C."/>
        </authorList>
    </citation>
    <scope>NUCLEOTIDE SEQUENCE</scope>
    <source>
        <strain evidence="10">JH1073</strain>
    </source>
</reference>
<evidence type="ECO:0000313" key="9">
    <source>
        <dbReference type="EMBL" id="MDG0867264.1"/>
    </source>
</evidence>
<dbReference type="PANTHER" id="PTHR42751:SF3">
    <property type="entry name" value="SODIUM_GLUTAMATE SYMPORTER"/>
    <property type="match status" value="1"/>
</dbReference>
<dbReference type="EMBL" id="WMBE01000003">
    <property type="protein sequence ID" value="MDG0867264.1"/>
    <property type="molecule type" value="Genomic_DNA"/>
</dbReference>
<evidence type="ECO:0000256" key="1">
    <source>
        <dbReference type="ARBA" id="ARBA00004141"/>
    </source>
</evidence>
<feature type="domain" description="Cation/H+ exchanger transmembrane" evidence="8">
    <location>
        <begin position="15"/>
        <end position="376"/>
    </location>
</feature>
<keyword evidence="11" id="KW-1185">Reference proteome</keyword>
<reference evidence="11" key="3">
    <citation type="submission" date="2023-06" db="EMBL/GenBank/DDBJ databases">
        <title>Pangenomics reveal diversification of enzyme families and niche specialization in globally abundant SAR202 bacteria.</title>
        <authorList>
            <person name="Saw J.H.W."/>
        </authorList>
    </citation>
    <scope>NUCLEOTIDE SEQUENCE [LARGE SCALE GENOMIC DNA]</scope>
    <source>
        <strain evidence="11">JH1073</strain>
    </source>
</reference>
<feature type="transmembrane region" description="Helical" evidence="7">
    <location>
        <begin position="221"/>
        <end position="254"/>
    </location>
</feature>
<dbReference type="Proteomes" id="UP001321249">
    <property type="component" value="Unassembled WGS sequence"/>
</dbReference>
<dbReference type="Pfam" id="PF00999">
    <property type="entry name" value="Na_H_Exchanger"/>
    <property type="match status" value="1"/>
</dbReference>
<sequence>MHSGDFVRDFALIMVAAAAALILFRLIRQPPILGYLVAGMLVGPFALQGRFVGDADTVSLVAEVGLVVLLFAIGVEFGWERIRKVGFRVVLIGAVEIATMISLGYFLGRALGWSATTSIYLGAALAFSSSAVLVGILRENGQLMSLRGQLVVGVLVVEDFVAVVLLAVFAGYASQEDGGAVEVWPIVIKMAVFAVGALVFGTLLAPRLMDLLDYLKSRETLLIGSLGMCFGVGLLAREMGLSAGAGAFLIGTVLGDTRHRDQITRLIAPVRDLFAALFFVSIGMLVNMADVPEFFGTALIVTAVLVAGKILAATVGTFLTGHDGETALKVGASMPQPGEFSLAIARSGSEHAAVGSQLYPVVTISTVLSSFIYPLVFNSAGVIGSVVGWLLPTRVKSEAALLSTTIATARRAMAPAKPAPHNFVRGVRSAAVSFGIIGLVIVAGVLISNAGTSLARDLGIPVDLVGVIVLAAVVTLAVPAGIVLWRVLSDLGIVFARRAFIRFKMTARLEAADVISVGVVSVFMLVAGVWTVTQLLQMMPVGDITSPVSALVMALSVASTATLAMKIHSQMDKTFRRTLLGDGSGAPADSGSSDGTAAAGD</sequence>
<feature type="transmembrane region" description="Helical" evidence="7">
    <location>
        <begin position="150"/>
        <end position="174"/>
    </location>
</feature>
<proteinExistence type="inferred from homology"/>
<evidence type="ECO:0000313" key="11">
    <source>
        <dbReference type="Proteomes" id="UP001219901"/>
    </source>
</evidence>
<feature type="transmembrane region" description="Helical" evidence="7">
    <location>
        <begin position="430"/>
        <end position="452"/>
    </location>
</feature>
<evidence type="ECO:0000256" key="2">
    <source>
        <dbReference type="ARBA" id="ARBA00005551"/>
    </source>
</evidence>
<dbReference type="RefSeq" id="WP_342825460.1">
    <property type="nucleotide sequence ID" value="NZ_CP046146.1"/>
</dbReference>
<feature type="transmembrane region" description="Helical" evidence="7">
    <location>
        <begin position="58"/>
        <end position="79"/>
    </location>
</feature>
<dbReference type="Gene3D" id="1.20.1530.20">
    <property type="match status" value="1"/>
</dbReference>
<keyword evidence="4 7" id="KW-0812">Transmembrane</keyword>
<dbReference type="InterPro" id="IPR006153">
    <property type="entry name" value="Cation/H_exchanger_TM"/>
</dbReference>
<feature type="transmembrane region" description="Helical" evidence="7">
    <location>
        <begin position="33"/>
        <end position="52"/>
    </location>
</feature>
<comment type="subcellular location">
    <subcellularLocation>
        <location evidence="1">Membrane</location>
        <topology evidence="1">Multi-pass membrane protein</topology>
    </subcellularLocation>
</comment>
<name>A0AAJ5ZI14_9CHLR</name>
<dbReference type="PANTHER" id="PTHR42751">
    <property type="entry name" value="SODIUM/HYDROGEN EXCHANGER FAMILY/TRKA DOMAIN PROTEIN"/>
    <property type="match status" value="1"/>
</dbReference>
<keyword evidence="3" id="KW-0813">Transport</keyword>
<comment type="similarity">
    <text evidence="2">Belongs to the monovalent cation:proton antiporter 2 (CPA2) transporter (TC 2.A.37) family.</text>
</comment>
<feature type="transmembrane region" description="Helical" evidence="7">
    <location>
        <begin position="6"/>
        <end position="26"/>
    </location>
</feature>
<evidence type="ECO:0000259" key="8">
    <source>
        <dbReference type="Pfam" id="PF00999"/>
    </source>
</evidence>
<dbReference type="AlphaFoldDB" id="A0AAJ5ZI14"/>
<feature type="transmembrane region" description="Helical" evidence="7">
    <location>
        <begin position="509"/>
        <end position="532"/>
    </location>
</feature>
<evidence type="ECO:0000256" key="4">
    <source>
        <dbReference type="ARBA" id="ARBA00022692"/>
    </source>
</evidence>